<gene>
    <name evidence="8" type="ORF">KDA27_21660</name>
</gene>
<dbReference type="InterPro" id="IPR010432">
    <property type="entry name" value="RDD"/>
</dbReference>
<evidence type="ECO:0000256" key="5">
    <source>
        <dbReference type="ARBA" id="ARBA00023136"/>
    </source>
</evidence>
<feature type="non-terminal residue" evidence="8">
    <location>
        <position position="138"/>
    </location>
</feature>
<keyword evidence="3 6" id="KW-0812">Transmembrane</keyword>
<evidence type="ECO:0000256" key="1">
    <source>
        <dbReference type="ARBA" id="ARBA00004651"/>
    </source>
</evidence>
<feature type="domain" description="RDD" evidence="7">
    <location>
        <begin position="31"/>
        <end position="134"/>
    </location>
</feature>
<dbReference type="Proteomes" id="UP000739538">
    <property type="component" value="Unassembled WGS sequence"/>
</dbReference>
<keyword evidence="4 6" id="KW-1133">Transmembrane helix</keyword>
<protein>
    <submittedName>
        <fullName evidence="8">RDD family protein</fullName>
    </submittedName>
</protein>
<evidence type="ECO:0000313" key="8">
    <source>
        <dbReference type="EMBL" id="MCA9758418.1"/>
    </source>
</evidence>
<comment type="caution">
    <text evidence="8">The sequence shown here is derived from an EMBL/GenBank/DDBJ whole genome shotgun (WGS) entry which is preliminary data.</text>
</comment>
<evidence type="ECO:0000259" key="7">
    <source>
        <dbReference type="Pfam" id="PF06271"/>
    </source>
</evidence>
<evidence type="ECO:0000313" key="9">
    <source>
        <dbReference type="Proteomes" id="UP000739538"/>
    </source>
</evidence>
<dbReference type="PANTHER" id="PTHR36115">
    <property type="entry name" value="PROLINE-RICH ANTIGEN HOMOLOG-RELATED"/>
    <property type="match status" value="1"/>
</dbReference>
<dbReference type="InterPro" id="IPR051791">
    <property type="entry name" value="Pra-immunoreactive"/>
</dbReference>
<feature type="transmembrane region" description="Helical" evidence="6">
    <location>
        <begin position="40"/>
        <end position="64"/>
    </location>
</feature>
<dbReference type="EMBL" id="JAGQHS010000171">
    <property type="protein sequence ID" value="MCA9758418.1"/>
    <property type="molecule type" value="Genomic_DNA"/>
</dbReference>
<keyword evidence="2" id="KW-1003">Cell membrane</keyword>
<name>A0A956NIK3_UNCEI</name>
<proteinExistence type="predicted"/>
<keyword evidence="5 6" id="KW-0472">Membrane</keyword>
<dbReference type="GO" id="GO:0005886">
    <property type="term" value="C:plasma membrane"/>
    <property type="evidence" value="ECO:0007669"/>
    <property type="project" value="UniProtKB-SubCell"/>
</dbReference>
<reference evidence="8" key="1">
    <citation type="submission" date="2020-04" db="EMBL/GenBank/DDBJ databases">
        <authorList>
            <person name="Zhang T."/>
        </authorList>
    </citation>
    <scope>NUCLEOTIDE SEQUENCE</scope>
    <source>
        <strain evidence="8">HKST-UBA02</strain>
    </source>
</reference>
<evidence type="ECO:0000256" key="6">
    <source>
        <dbReference type="SAM" id="Phobius"/>
    </source>
</evidence>
<sequence>MSEGMAYMSAVDTMPLSVVAGRDEAVDLFRASRTRRVLNYVVDTIAFYACTFFVSAVLGFYLGLAGFDVERLFSGALPYLLSVSIYFLFYGFFESVFGRSPGKWLTRTEVVDLDGARPSFAHVLARTFARFLPLAPIW</sequence>
<evidence type="ECO:0000256" key="2">
    <source>
        <dbReference type="ARBA" id="ARBA00022475"/>
    </source>
</evidence>
<feature type="transmembrane region" description="Helical" evidence="6">
    <location>
        <begin position="76"/>
        <end position="97"/>
    </location>
</feature>
<accession>A0A956NIK3</accession>
<evidence type="ECO:0000256" key="4">
    <source>
        <dbReference type="ARBA" id="ARBA00022989"/>
    </source>
</evidence>
<comment type="subcellular location">
    <subcellularLocation>
        <location evidence="1">Cell membrane</location>
        <topology evidence="1">Multi-pass membrane protein</topology>
    </subcellularLocation>
</comment>
<evidence type="ECO:0000256" key="3">
    <source>
        <dbReference type="ARBA" id="ARBA00022692"/>
    </source>
</evidence>
<dbReference type="AlphaFoldDB" id="A0A956NIK3"/>
<organism evidence="8 9">
    <name type="scientific">Eiseniibacteriota bacterium</name>
    <dbReference type="NCBI Taxonomy" id="2212470"/>
    <lineage>
        <taxon>Bacteria</taxon>
        <taxon>Candidatus Eiseniibacteriota</taxon>
    </lineage>
</organism>
<dbReference type="Pfam" id="PF06271">
    <property type="entry name" value="RDD"/>
    <property type="match status" value="1"/>
</dbReference>
<reference evidence="8" key="2">
    <citation type="journal article" date="2021" name="Microbiome">
        <title>Successional dynamics and alternative stable states in a saline activated sludge microbial community over 9 years.</title>
        <authorList>
            <person name="Wang Y."/>
            <person name="Ye J."/>
            <person name="Ju F."/>
            <person name="Liu L."/>
            <person name="Boyd J.A."/>
            <person name="Deng Y."/>
            <person name="Parks D.H."/>
            <person name="Jiang X."/>
            <person name="Yin X."/>
            <person name="Woodcroft B.J."/>
            <person name="Tyson G.W."/>
            <person name="Hugenholtz P."/>
            <person name="Polz M.F."/>
            <person name="Zhang T."/>
        </authorList>
    </citation>
    <scope>NUCLEOTIDE SEQUENCE</scope>
    <source>
        <strain evidence="8">HKST-UBA02</strain>
    </source>
</reference>
<dbReference type="PANTHER" id="PTHR36115:SF4">
    <property type="entry name" value="MEMBRANE PROTEIN"/>
    <property type="match status" value="1"/>
</dbReference>